<keyword evidence="4" id="KW-1185">Reference proteome</keyword>
<dbReference type="Proteomes" id="UP001347796">
    <property type="component" value="Unassembled WGS sequence"/>
</dbReference>
<protein>
    <submittedName>
        <fullName evidence="3">Uncharacterized protein</fullName>
    </submittedName>
</protein>
<evidence type="ECO:0000313" key="4">
    <source>
        <dbReference type="Proteomes" id="UP001347796"/>
    </source>
</evidence>
<reference evidence="3 4" key="1">
    <citation type="submission" date="2024-01" db="EMBL/GenBank/DDBJ databases">
        <title>The genome of the rayed Mediterranean limpet Patella caerulea (Linnaeus, 1758).</title>
        <authorList>
            <person name="Anh-Thu Weber A."/>
            <person name="Halstead-Nussloch G."/>
        </authorList>
    </citation>
    <scope>NUCLEOTIDE SEQUENCE [LARGE SCALE GENOMIC DNA]</scope>
    <source>
        <strain evidence="3">AATW-2023a</strain>
        <tissue evidence="3">Whole specimen</tissue>
    </source>
</reference>
<comment type="caution">
    <text evidence="3">The sequence shown here is derived from an EMBL/GenBank/DDBJ whole genome shotgun (WGS) entry which is preliminary data.</text>
</comment>
<keyword evidence="1" id="KW-0175">Coiled coil</keyword>
<feature type="region of interest" description="Disordered" evidence="2">
    <location>
        <begin position="23"/>
        <end position="46"/>
    </location>
</feature>
<evidence type="ECO:0000256" key="1">
    <source>
        <dbReference type="SAM" id="Coils"/>
    </source>
</evidence>
<name>A0AAN8J134_PATCE</name>
<feature type="coiled-coil region" evidence="1">
    <location>
        <begin position="59"/>
        <end position="185"/>
    </location>
</feature>
<dbReference type="EMBL" id="JAZGQO010000015">
    <property type="protein sequence ID" value="KAK6168933.1"/>
    <property type="molecule type" value="Genomic_DNA"/>
</dbReference>
<proteinExistence type="predicted"/>
<evidence type="ECO:0000256" key="2">
    <source>
        <dbReference type="SAM" id="MobiDB-lite"/>
    </source>
</evidence>
<gene>
    <name evidence="3" type="ORF">SNE40_020086</name>
</gene>
<accession>A0AAN8J134</accession>
<organism evidence="3 4">
    <name type="scientific">Patella caerulea</name>
    <name type="common">Rayed Mediterranean limpet</name>
    <dbReference type="NCBI Taxonomy" id="87958"/>
    <lineage>
        <taxon>Eukaryota</taxon>
        <taxon>Metazoa</taxon>
        <taxon>Spiralia</taxon>
        <taxon>Lophotrochozoa</taxon>
        <taxon>Mollusca</taxon>
        <taxon>Gastropoda</taxon>
        <taxon>Patellogastropoda</taxon>
        <taxon>Patelloidea</taxon>
        <taxon>Patellidae</taxon>
        <taxon>Patella</taxon>
    </lineage>
</organism>
<dbReference type="AlphaFoldDB" id="A0AAN8J134"/>
<evidence type="ECO:0000313" key="3">
    <source>
        <dbReference type="EMBL" id="KAK6168933.1"/>
    </source>
</evidence>
<sequence>MQKFKDCCWEEFSTEVICRKRLQQEPPATPKTPNSSSSSSSHKNCSNCMKLRGRLYKAIQRQKEMQEAHSAQIEEFRRKLSKKNAIRVINQKLKRKLNRVKELDESDSSGLGAKLKKLRDVVKQKKKQCKRLKIELSEKTSFIVDESAKEISVLKNKVKAQDEEISFLQNDVAVLEEQIEDREDSSTSDIFEKQGKMYSLQTRLFVYDAITNQVPTANVPKLLDKFVQRTGAQLDRVPHRNTVEMMVREMGLISQLQAAETIWANPDSTLGFDATNQQGVHINSVHMTFKKNIESCIVIAVDHLPGGTAEDYSQHIISSINELAVVYADFHQKDYQTVSKSLTANISNSMTDRCASNHATIRLINAAWNTSLNELNCHLHPLDTVASTVRAALKSLQQEKRATRRESCLDKIVLLQMSFCN</sequence>